<dbReference type="STRING" id="33881.NS184_06160"/>
<dbReference type="EMBL" id="LDQC01000033">
    <property type="protein sequence ID" value="KTR08283.1"/>
    <property type="molecule type" value="Genomic_DNA"/>
</dbReference>
<dbReference type="AlphaFoldDB" id="A0A175RY13"/>
<name>A0A175RY13_9MICO</name>
<evidence type="ECO:0000313" key="1">
    <source>
        <dbReference type="EMBL" id="KTR08283.1"/>
    </source>
</evidence>
<accession>A0A175RY13</accession>
<evidence type="ECO:0000313" key="2">
    <source>
        <dbReference type="Proteomes" id="UP000078252"/>
    </source>
</evidence>
<sequence length="65" mass="7729">MTEHADEHTPWWRSDRFLDTVDRIFVKRRCGWCGADVPRGEGHQELNSRYCSFKHAELYSETGAW</sequence>
<protein>
    <submittedName>
        <fullName evidence="1">Uncharacterized protein</fullName>
    </submittedName>
</protein>
<dbReference type="PATRIC" id="fig|33881.3.peg.1531"/>
<dbReference type="OrthoDB" id="3355097at2"/>
<gene>
    <name evidence="1" type="ORF">NS184_06160</name>
</gene>
<reference evidence="1 2" key="1">
    <citation type="journal article" date="2016" name="Front. Microbiol.">
        <title>Genomic Resource of Rice Seed Associated Bacteria.</title>
        <authorList>
            <person name="Midha S."/>
            <person name="Bansal K."/>
            <person name="Sharma S."/>
            <person name="Kumar N."/>
            <person name="Patil P.P."/>
            <person name="Chaudhry V."/>
            <person name="Patil P.B."/>
        </authorList>
    </citation>
    <scope>NUCLEOTIDE SEQUENCE [LARGE SCALE GENOMIC DNA]</scope>
    <source>
        <strain evidence="1 2">NS184</strain>
    </source>
</reference>
<dbReference type="RefSeq" id="WP_058725260.1">
    <property type="nucleotide sequence ID" value="NZ_LDQC01000033.1"/>
</dbReference>
<proteinExistence type="predicted"/>
<comment type="caution">
    <text evidence="1">The sequence shown here is derived from an EMBL/GenBank/DDBJ whole genome shotgun (WGS) entry which is preliminary data.</text>
</comment>
<dbReference type="Proteomes" id="UP000078252">
    <property type="component" value="Unassembled WGS sequence"/>
</dbReference>
<organism evidence="1 2">
    <name type="scientific">Curtobacterium luteum</name>
    <dbReference type="NCBI Taxonomy" id="33881"/>
    <lineage>
        <taxon>Bacteria</taxon>
        <taxon>Bacillati</taxon>
        <taxon>Actinomycetota</taxon>
        <taxon>Actinomycetes</taxon>
        <taxon>Micrococcales</taxon>
        <taxon>Microbacteriaceae</taxon>
        <taxon>Curtobacterium</taxon>
    </lineage>
</organism>